<feature type="region of interest" description="Disordered" evidence="1">
    <location>
        <begin position="92"/>
        <end position="153"/>
    </location>
</feature>
<sequence length="286" mass="31135">MFTLDSKFNSRRRLMPTAPSGHIERSRCIHLNPIARPRRHIIPTIRGHADGATSHHSSLTPILTFLSPPHRPYPLLTVVVVVDVLLHPPLAAHDTDTSRTHPAPPGSRRRRHCDRLKSPRRRQTTAAAVKQPLPTSNDPRMPSTSGRKATESCESVPHVVAGRFKSGNTPLGLVPHLDLPPTPHAIAQRRPSVPAVIRSSFGAANVPRHRPSPCRTPTATVATDVATPPPLKPTNKRHPHVPVAAIVAHRDTCDVNVPCRSAVHTRTRPAQPTDTVAIDVSPSPPH</sequence>
<protein>
    <submittedName>
        <fullName evidence="2">Uncharacterized protein</fullName>
    </submittedName>
</protein>
<gene>
    <name evidence="2" type="ORF">D9619_013326</name>
</gene>
<dbReference type="EMBL" id="JAACJJ010000004">
    <property type="protein sequence ID" value="KAF5328401.1"/>
    <property type="molecule type" value="Genomic_DNA"/>
</dbReference>
<feature type="region of interest" description="Disordered" evidence="1">
    <location>
        <begin position="204"/>
        <end position="238"/>
    </location>
</feature>
<feature type="compositionally biased region" description="Basic residues" evidence="1">
    <location>
        <begin position="107"/>
        <end position="123"/>
    </location>
</feature>
<accession>A0A8H5BSH5</accession>
<keyword evidence="3" id="KW-1185">Reference proteome</keyword>
<reference evidence="2 3" key="1">
    <citation type="journal article" date="2020" name="ISME J.">
        <title>Uncovering the hidden diversity of litter-decomposition mechanisms in mushroom-forming fungi.</title>
        <authorList>
            <person name="Floudas D."/>
            <person name="Bentzer J."/>
            <person name="Ahren D."/>
            <person name="Johansson T."/>
            <person name="Persson P."/>
            <person name="Tunlid A."/>
        </authorList>
    </citation>
    <scope>NUCLEOTIDE SEQUENCE [LARGE SCALE GENOMIC DNA]</scope>
    <source>
        <strain evidence="2 3">CBS 101986</strain>
    </source>
</reference>
<evidence type="ECO:0000256" key="1">
    <source>
        <dbReference type="SAM" id="MobiDB-lite"/>
    </source>
</evidence>
<comment type="caution">
    <text evidence="2">The sequence shown here is derived from an EMBL/GenBank/DDBJ whole genome shotgun (WGS) entry which is preliminary data.</text>
</comment>
<organism evidence="2 3">
    <name type="scientific">Psilocybe cf. subviscida</name>
    <dbReference type="NCBI Taxonomy" id="2480587"/>
    <lineage>
        <taxon>Eukaryota</taxon>
        <taxon>Fungi</taxon>
        <taxon>Dikarya</taxon>
        <taxon>Basidiomycota</taxon>
        <taxon>Agaricomycotina</taxon>
        <taxon>Agaricomycetes</taxon>
        <taxon>Agaricomycetidae</taxon>
        <taxon>Agaricales</taxon>
        <taxon>Agaricineae</taxon>
        <taxon>Strophariaceae</taxon>
        <taxon>Psilocybe</taxon>
    </lineage>
</organism>
<name>A0A8H5BSH5_9AGAR</name>
<proteinExistence type="predicted"/>
<feature type="region of interest" description="Disordered" evidence="1">
    <location>
        <begin position="264"/>
        <end position="286"/>
    </location>
</feature>
<feature type="compositionally biased region" description="Low complexity" evidence="1">
    <location>
        <begin position="216"/>
        <end position="226"/>
    </location>
</feature>
<evidence type="ECO:0000313" key="2">
    <source>
        <dbReference type="EMBL" id="KAF5328401.1"/>
    </source>
</evidence>
<evidence type="ECO:0000313" key="3">
    <source>
        <dbReference type="Proteomes" id="UP000567179"/>
    </source>
</evidence>
<feature type="region of interest" description="Disordered" evidence="1">
    <location>
        <begin position="1"/>
        <end position="21"/>
    </location>
</feature>
<feature type="compositionally biased region" description="Polar residues" evidence="1">
    <location>
        <begin position="133"/>
        <end position="147"/>
    </location>
</feature>
<dbReference type="Proteomes" id="UP000567179">
    <property type="component" value="Unassembled WGS sequence"/>
</dbReference>
<dbReference type="AlphaFoldDB" id="A0A8H5BSH5"/>